<dbReference type="Proteomes" id="UP000588098">
    <property type="component" value="Unassembled WGS sequence"/>
</dbReference>
<keyword evidence="2" id="KW-1185">Reference proteome</keyword>
<protein>
    <submittedName>
        <fullName evidence="1">Uncharacterized protein</fullName>
    </submittedName>
</protein>
<name>A0A7W9Q730_9ACTN</name>
<dbReference type="RefSeq" id="WP_184569237.1">
    <property type="nucleotide sequence ID" value="NZ_JACHJL010000002.1"/>
</dbReference>
<sequence length="285" mass="31417">MGSDSLDRLSVVLAGIFGTATGDVDVSSVDEFDSRNWEAHVSCEYEGKEGDLQWSLSVYITDAVRVRPSEGQLAVEMARILDVPVLFPYEGSIPSVRRLADPDGHLLYARIQEPETDSGGLVVLQVERPVAAFPAAEVSMLADVVREHVIPTPIVEGAFSAQIALKGTGAVVRLWERLLLWERLTYRLAHHWPPSGWYAADMYIDDLRARDEATLLARELGGGFEEAASQALIALDAKYDELTVDDGGKALLEASVVSAAEVHEGAWYWRRRPRSLPWRGDQESS</sequence>
<accession>A0A7W9Q730</accession>
<reference evidence="1 2" key="1">
    <citation type="submission" date="2020-08" db="EMBL/GenBank/DDBJ databases">
        <title>Genomic Encyclopedia of Type Strains, Phase III (KMG-III): the genomes of soil and plant-associated and newly described type strains.</title>
        <authorList>
            <person name="Whitman W."/>
        </authorList>
    </citation>
    <scope>NUCLEOTIDE SEQUENCE [LARGE SCALE GENOMIC DNA]</scope>
    <source>
        <strain evidence="1 2">CECT 8305</strain>
    </source>
</reference>
<dbReference type="EMBL" id="JACHJL010000002">
    <property type="protein sequence ID" value="MBB5933927.1"/>
    <property type="molecule type" value="Genomic_DNA"/>
</dbReference>
<gene>
    <name evidence="1" type="ORF">FHS42_000953</name>
</gene>
<proteinExistence type="predicted"/>
<dbReference type="AlphaFoldDB" id="A0A7W9Q730"/>
<evidence type="ECO:0000313" key="2">
    <source>
        <dbReference type="Proteomes" id="UP000588098"/>
    </source>
</evidence>
<organism evidence="1 2">
    <name type="scientific">Streptomyces zagrosensis</name>
    <dbReference type="NCBI Taxonomy" id="1042984"/>
    <lineage>
        <taxon>Bacteria</taxon>
        <taxon>Bacillati</taxon>
        <taxon>Actinomycetota</taxon>
        <taxon>Actinomycetes</taxon>
        <taxon>Kitasatosporales</taxon>
        <taxon>Streptomycetaceae</taxon>
        <taxon>Streptomyces</taxon>
    </lineage>
</organism>
<evidence type="ECO:0000313" key="1">
    <source>
        <dbReference type="EMBL" id="MBB5933927.1"/>
    </source>
</evidence>
<comment type="caution">
    <text evidence="1">The sequence shown here is derived from an EMBL/GenBank/DDBJ whole genome shotgun (WGS) entry which is preliminary data.</text>
</comment>